<proteinExistence type="predicted"/>
<evidence type="ECO:0000313" key="3">
    <source>
        <dbReference type="Proteomes" id="UP001189616"/>
    </source>
</evidence>
<sequence length="263" mass="27454">MTSTHRVDEPRAATSGERRFLAVSALVFFISAGATVAWCESMRAVADMPMWMPLCGRRWTTQPASFLGMWTVMMAAMMLPSLVPMLQRYRRGVPVVRQAQLDALTVLVGVAYLAVWVGVGAAVLAGQAGLAVLEMVWPRVVRGVPAATGAIVLAAGAVQLSAWKARQLAGCRTVPASGGMLRAGPRHALRYGARLGIQCVGSCAALTSILLVAGAMDLWAMAAVSAAITLERLAPFGDRAARLVGAAALGSGAFLVVRALVPG</sequence>
<keyword evidence="1" id="KW-0812">Transmembrane</keyword>
<name>A0ABN9IG90_9RALS</name>
<feature type="transmembrane region" description="Helical" evidence="1">
    <location>
        <begin position="195"/>
        <end position="220"/>
    </location>
</feature>
<feature type="transmembrane region" description="Helical" evidence="1">
    <location>
        <begin position="144"/>
        <end position="163"/>
    </location>
</feature>
<gene>
    <name evidence="2" type="ORF">LMG7141_01201</name>
</gene>
<dbReference type="Proteomes" id="UP001189616">
    <property type="component" value="Unassembled WGS sequence"/>
</dbReference>
<evidence type="ECO:0000313" key="2">
    <source>
        <dbReference type="EMBL" id="CAJ0781849.1"/>
    </source>
</evidence>
<dbReference type="EMBL" id="CATYWO010000001">
    <property type="protein sequence ID" value="CAJ0781849.1"/>
    <property type="molecule type" value="Genomic_DNA"/>
</dbReference>
<dbReference type="RefSeq" id="WP_316656209.1">
    <property type="nucleotide sequence ID" value="NZ_CATYWO010000001.1"/>
</dbReference>
<feature type="transmembrane region" description="Helical" evidence="1">
    <location>
        <begin position="104"/>
        <end position="124"/>
    </location>
</feature>
<keyword evidence="3" id="KW-1185">Reference proteome</keyword>
<dbReference type="InterPro" id="IPR018688">
    <property type="entry name" value="PpoB2-like"/>
</dbReference>
<keyword evidence="1" id="KW-0472">Membrane</keyword>
<keyword evidence="1" id="KW-1133">Transmembrane helix</keyword>
<feature type="transmembrane region" description="Helical" evidence="1">
    <location>
        <begin position="63"/>
        <end position="83"/>
    </location>
</feature>
<comment type="caution">
    <text evidence="2">The sequence shown here is derived from an EMBL/GenBank/DDBJ whole genome shotgun (WGS) entry which is preliminary data.</text>
</comment>
<organism evidence="2 3">
    <name type="scientific">Ralstonia condita</name>
    <dbReference type="NCBI Taxonomy" id="3058600"/>
    <lineage>
        <taxon>Bacteria</taxon>
        <taxon>Pseudomonadati</taxon>
        <taxon>Pseudomonadota</taxon>
        <taxon>Betaproteobacteria</taxon>
        <taxon>Burkholderiales</taxon>
        <taxon>Burkholderiaceae</taxon>
        <taxon>Ralstonia</taxon>
    </lineage>
</organism>
<protein>
    <recommendedName>
        <fullName evidence="4">DUF2182 domain-containing protein</fullName>
    </recommendedName>
</protein>
<reference evidence="2 3" key="1">
    <citation type="submission" date="2023-07" db="EMBL/GenBank/DDBJ databases">
        <authorList>
            <person name="Peeters C."/>
        </authorList>
    </citation>
    <scope>NUCLEOTIDE SEQUENCE [LARGE SCALE GENOMIC DNA]</scope>
    <source>
        <strain evidence="2 3">LMG 7141</strain>
    </source>
</reference>
<accession>A0ABN9IG90</accession>
<evidence type="ECO:0008006" key="4">
    <source>
        <dbReference type="Google" id="ProtNLM"/>
    </source>
</evidence>
<evidence type="ECO:0000256" key="1">
    <source>
        <dbReference type="SAM" id="Phobius"/>
    </source>
</evidence>
<feature type="transmembrane region" description="Helical" evidence="1">
    <location>
        <begin position="240"/>
        <end position="261"/>
    </location>
</feature>
<dbReference type="Pfam" id="PF09948">
    <property type="entry name" value="PpoB2"/>
    <property type="match status" value="1"/>
</dbReference>